<name>A0A369JK91_HYPMA</name>
<feature type="region of interest" description="Disordered" evidence="1">
    <location>
        <begin position="462"/>
        <end position="485"/>
    </location>
</feature>
<evidence type="ECO:0000259" key="2">
    <source>
        <dbReference type="PROSITE" id="PS50181"/>
    </source>
</evidence>
<accession>A0A369JK91</accession>
<dbReference type="InterPro" id="IPR036047">
    <property type="entry name" value="F-box-like_dom_sf"/>
</dbReference>
<dbReference type="Pfam" id="PF12937">
    <property type="entry name" value="F-box-like"/>
    <property type="match status" value="1"/>
</dbReference>
<dbReference type="SUPFAM" id="SSF81383">
    <property type="entry name" value="F-box domain"/>
    <property type="match status" value="1"/>
</dbReference>
<feature type="compositionally biased region" description="Polar residues" evidence="1">
    <location>
        <begin position="462"/>
        <end position="473"/>
    </location>
</feature>
<evidence type="ECO:0000313" key="4">
    <source>
        <dbReference type="Proteomes" id="UP000076154"/>
    </source>
</evidence>
<proteinExistence type="predicted"/>
<dbReference type="Proteomes" id="UP000076154">
    <property type="component" value="Unassembled WGS sequence"/>
</dbReference>
<evidence type="ECO:0000313" key="3">
    <source>
        <dbReference type="EMBL" id="RDB22268.1"/>
    </source>
</evidence>
<organism evidence="3 4">
    <name type="scientific">Hypsizygus marmoreus</name>
    <name type="common">White beech mushroom</name>
    <name type="synonym">Agaricus marmoreus</name>
    <dbReference type="NCBI Taxonomy" id="39966"/>
    <lineage>
        <taxon>Eukaryota</taxon>
        <taxon>Fungi</taxon>
        <taxon>Dikarya</taxon>
        <taxon>Basidiomycota</taxon>
        <taxon>Agaricomycotina</taxon>
        <taxon>Agaricomycetes</taxon>
        <taxon>Agaricomycetidae</taxon>
        <taxon>Agaricales</taxon>
        <taxon>Tricholomatineae</taxon>
        <taxon>Lyophyllaceae</taxon>
        <taxon>Hypsizygus</taxon>
    </lineage>
</organism>
<sequence length="524" mass="59334">MACIETVPIESPYTKRSQGNFFLYALGRLCFKPLMYLLNWLPSSYLLPWYYSSTRAPQQKLTALPLEIITAILNELDWCDLLKVRMVCKCLNDISRTRGVWTTQYYRYAMEKKLRPRLEEPLGSYSAEELERWVLMRRSADLGWSFGSSEPPQKRWIRHHSTPATFLVQGGRWLLVGGDNGSITAYDLDVSEVSGTELIPPQGTANPQPVRWISIDIEETASKLTFTLSLSPRLPQRHAESPSLNIRIYKVTLCGHGSDAYLTACLLNSFSANEQAKVRSTSLLGRLFVRTMFTTHRNRSYIEVFDWMESTSSLHRRTTIFPQEVTACVHILPNNRLLAVSLEHLLVFNLGELDNEDPVAPAFPQTTTVPQWTVPYDGLQTCQSDCLPSFSGVQASYFVLNSGNAIHGLIIPHVSDQPPHLVELMQLPHKSVYSFIGFEKAIVEYLDGSSIDMLSFTWEQPSTTSESRSTDAISPSKPQPKGRNLRFSWQNASVVMDEETGRIAAKDENDRPSEEVADKVLNWL</sequence>
<dbReference type="AlphaFoldDB" id="A0A369JK91"/>
<comment type="caution">
    <text evidence="3">The sequence shown here is derived from an EMBL/GenBank/DDBJ whole genome shotgun (WGS) entry which is preliminary data.</text>
</comment>
<keyword evidence="4" id="KW-1185">Reference proteome</keyword>
<dbReference type="InterPro" id="IPR001810">
    <property type="entry name" value="F-box_dom"/>
</dbReference>
<evidence type="ECO:0000256" key="1">
    <source>
        <dbReference type="SAM" id="MobiDB-lite"/>
    </source>
</evidence>
<dbReference type="EMBL" id="LUEZ02000052">
    <property type="protein sequence ID" value="RDB22268.1"/>
    <property type="molecule type" value="Genomic_DNA"/>
</dbReference>
<dbReference type="InParanoid" id="A0A369JK91"/>
<dbReference type="Gene3D" id="1.20.1280.50">
    <property type="match status" value="1"/>
</dbReference>
<feature type="domain" description="F-box" evidence="2">
    <location>
        <begin position="58"/>
        <end position="104"/>
    </location>
</feature>
<gene>
    <name evidence="3" type="ORF">Hypma_010710</name>
</gene>
<reference evidence="3" key="1">
    <citation type="submission" date="2018-04" db="EMBL/GenBank/DDBJ databases">
        <title>Whole genome sequencing of Hypsizygus marmoreus.</title>
        <authorList>
            <person name="Choi I.-G."/>
            <person name="Min B."/>
            <person name="Kim J.-G."/>
            <person name="Kim S."/>
            <person name="Oh Y.-L."/>
            <person name="Kong W.-S."/>
            <person name="Park H."/>
            <person name="Jeong J."/>
            <person name="Song E.-S."/>
        </authorList>
    </citation>
    <scope>NUCLEOTIDE SEQUENCE [LARGE SCALE GENOMIC DNA]</scope>
    <source>
        <strain evidence="3">51987-8</strain>
    </source>
</reference>
<dbReference type="PROSITE" id="PS50181">
    <property type="entry name" value="FBOX"/>
    <property type="match status" value="1"/>
</dbReference>
<dbReference type="OrthoDB" id="3045565at2759"/>
<dbReference type="SMART" id="SM00256">
    <property type="entry name" value="FBOX"/>
    <property type="match status" value="1"/>
</dbReference>
<protein>
    <recommendedName>
        <fullName evidence="2">F-box domain-containing protein</fullName>
    </recommendedName>
</protein>